<evidence type="ECO:0000313" key="2">
    <source>
        <dbReference type="Proteomes" id="UP000233556"/>
    </source>
</evidence>
<organism evidence="1 2">
    <name type="scientific">Limosa lapponica baueri</name>
    <dbReference type="NCBI Taxonomy" id="1758121"/>
    <lineage>
        <taxon>Eukaryota</taxon>
        <taxon>Metazoa</taxon>
        <taxon>Chordata</taxon>
        <taxon>Craniata</taxon>
        <taxon>Vertebrata</taxon>
        <taxon>Euteleostomi</taxon>
        <taxon>Archelosauria</taxon>
        <taxon>Archosauria</taxon>
        <taxon>Dinosauria</taxon>
        <taxon>Saurischia</taxon>
        <taxon>Theropoda</taxon>
        <taxon>Coelurosauria</taxon>
        <taxon>Aves</taxon>
        <taxon>Neognathae</taxon>
        <taxon>Neoaves</taxon>
        <taxon>Charadriiformes</taxon>
        <taxon>Scolopacidae</taxon>
        <taxon>Limosa</taxon>
    </lineage>
</organism>
<reference evidence="2" key="2">
    <citation type="submission" date="2017-12" db="EMBL/GenBank/DDBJ databases">
        <title>Genome sequence of the Bar-tailed Godwit (Limosa lapponica baueri).</title>
        <authorList>
            <person name="Lima N.C.B."/>
            <person name="Parody-Merino A.M."/>
            <person name="Battley P.F."/>
            <person name="Fidler A.E."/>
            <person name="Prosdocimi F."/>
        </authorList>
    </citation>
    <scope>NUCLEOTIDE SEQUENCE [LARGE SCALE GENOMIC DNA]</scope>
</reference>
<keyword evidence="2" id="KW-1185">Reference proteome</keyword>
<dbReference type="EMBL" id="KZ505747">
    <property type="protein sequence ID" value="PKU45706.1"/>
    <property type="molecule type" value="Genomic_DNA"/>
</dbReference>
<evidence type="ECO:0008006" key="3">
    <source>
        <dbReference type="Google" id="ProtNLM"/>
    </source>
</evidence>
<dbReference type="Proteomes" id="UP000233556">
    <property type="component" value="Unassembled WGS sequence"/>
</dbReference>
<proteinExistence type="predicted"/>
<evidence type="ECO:0000313" key="1">
    <source>
        <dbReference type="EMBL" id="PKU45706.1"/>
    </source>
</evidence>
<sequence>MRISRLKIKGRFRNSQRTRRSVDEKQPKRMLEDYEGGIMMAGTKVSEGEEGGAPGAIVETALQPMVKTVVRQAVTLQPMELNGGADIHLQPMEDPMLEQVDAPDSDCDPMGSLCWSRLLAGHVAP</sequence>
<dbReference type="OrthoDB" id="10526067at2759"/>
<reference evidence="2" key="1">
    <citation type="submission" date="2017-11" db="EMBL/GenBank/DDBJ databases">
        <authorList>
            <person name="Lima N.C."/>
            <person name="Parody-Merino A.M."/>
            <person name="Battley P.F."/>
            <person name="Fidler A.E."/>
            <person name="Prosdocimi F."/>
        </authorList>
    </citation>
    <scope>NUCLEOTIDE SEQUENCE [LARGE SCALE GENOMIC DNA]</scope>
</reference>
<dbReference type="AlphaFoldDB" id="A0A2I0UI48"/>
<gene>
    <name evidence="1" type="ORF">llap_4002</name>
</gene>
<protein>
    <recommendedName>
        <fullName evidence="3">Protein pxr1-like</fullName>
    </recommendedName>
</protein>
<name>A0A2I0UI48_LIMLA</name>
<accession>A0A2I0UI48</accession>